<keyword evidence="5 8" id="KW-0560">Oxidoreductase</keyword>
<dbReference type="NCBIfam" id="TIGR01692">
    <property type="entry name" value="HIBADH"/>
    <property type="match status" value="1"/>
</dbReference>
<evidence type="ECO:0000256" key="8">
    <source>
        <dbReference type="RuleBase" id="RU910714"/>
    </source>
</evidence>
<dbReference type="Gene3D" id="3.40.50.720">
    <property type="entry name" value="NAD(P)-binding Rossmann-like Domain"/>
    <property type="match status" value="1"/>
</dbReference>
<evidence type="ECO:0000259" key="9">
    <source>
        <dbReference type="Pfam" id="PF03446"/>
    </source>
</evidence>
<dbReference type="InterPro" id="IPR006115">
    <property type="entry name" value="6PGDH_NADP-bd"/>
</dbReference>
<keyword evidence="12" id="KW-1185">Reference proteome</keyword>
<dbReference type="PANTHER" id="PTHR22981">
    <property type="entry name" value="3-HYDROXYISOBUTYRATE DEHYDROGENASE-RELATED"/>
    <property type="match status" value="1"/>
</dbReference>
<dbReference type="Proteomes" id="UP001489004">
    <property type="component" value="Unassembled WGS sequence"/>
</dbReference>
<dbReference type="GO" id="GO:0051287">
    <property type="term" value="F:NAD binding"/>
    <property type="evidence" value="ECO:0007669"/>
    <property type="project" value="InterPro"/>
</dbReference>
<evidence type="ECO:0000256" key="2">
    <source>
        <dbReference type="ARBA" id="ARBA00006013"/>
    </source>
</evidence>
<dbReference type="InterPro" id="IPR036291">
    <property type="entry name" value="NAD(P)-bd_dom_sf"/>
</dbReference>
<gene>
    <name evidence="11" type="ORF">WJX72_003382</name>
</gene>
<comment type="similarity">
    <text evidence="2">Belongs to the HIBADH-related family. 3-hydroxyisobutyrate dehydrogenase subfamily.</text>
</comment>
<dbReference type="InterPro" id="IPR029154">
    <property type="entry name" value="HIBADH-like_NADP-bd"/>
</dbReference>
<sequence length="360" mass="37032">MLASLRHAVPFSWAAARRFCAAAAPAKDEFGKIGFIGLGNMGFKMASNLIQGGHSLVVYDQSMEALHNIGQLGAEVAASPADLAATEGVQMVVTMLPSSQNVLDVYCGSQGLLKAEGGLQPSLLIDSSTIDPPTAQRVAQEASKASLRKGVRTASLPGLPIGSPTMIDAPVSGGVTGARAATLTFMCGGEKAAVRAAEPLLKLMGKTVLYCGPPGSGQAAKVCNNLALAIEMAGIAEALALGAKLGLDPRLLSSIFNTSSARCWSSEAYNPCPGVMEGVPASRDYKGGFGTKLMVKDLGLAVAAAEHVDAPLPMGREARDVYQKVMDATADGATLDFGAIYRHVYGGPDAQPEAPQDKGT</sequence>
<dbReference type="InterPro" id="IPR013328">
    <property type="entry name" value="6PGD_dom2"/>
</dbReference>
<dbReference type="InterPro" id="IPR011548">
    <property type="entry name" value="HIBADH"/>
</dbReference>
<dbReference type="Pfam" id="PF03446">
    <property type="entry name" value="NAD_binding_2"/>
    <property type="match status" value="2"/>
</dbReference>
<evidence type="ECO:0000256" key="7">
    <source>
        <dbReference type="ARBA" id="ARBA00049197"/>
    </source>
</evidence>
<organism evidence="11 12">
    <name type="scientific">[Myrmecia] bisecta</name>
    <dbReference type="NCBI Taxonomy" id="41462"/>
    <lineage>
        <taxon>Eukaryota</taxon>
        <taxon>Viridiplantae</taxon>
        <taxon>Chlorophyta</taxon>
        <taxon>core chlorophytes</taxon>
        <taxon>Trebouxiophyceae</taxon>
        <taxon>Trebouxiales</taxon>
        <taxon>Trebouxiaceae</taxon>
        <taxon>Myrmecia</taxon>
    </lineage>
</organism>
<keyword evidence="6 8" id="KW-0520">NAD</keyword>
<feature type="domain" description="6-phosphogluconate dehydrogenase NADP-binding" evidence="9">
    <location>
        <begin position="32"/>
        <end position="147"/>
    </location>
</feature>
<dbReference type="AlphaFoldDB" id="A0AAW1R660"/>
<evidence type="ECO:0000256" key="6">
    <source>
        <dbReference type="ARBA" id="ARBA00023027"/>
    </source>
</evidence>
<evidence type="ECO:0000256" key="1">
    <source>
        <dbReference type="ARBA" id="ARBA00005109"/>
    </source>
</evidence>
<dbReference type="PANTHER" id="PTHR22981:SF7">
    <property type="entry name" value="3-HYDROXYISOBUTYRATE DEHYDROGENASE, MITOCHONDRIAL"/>
    <property type="match status" value="1"/>
</dbReference>
<protein>
    <recommendedName>
        <fullName evidence="3 8">3-hydroxyisobutyrate dehydrogenase</fullName>
        <shortName evidence="8">HIBADH</shortName>
        <ecNumber evidence="3 8">1.1.1.31</ecNumber>
    </recommendedName>
</protein>
<evidence type="ECO:0000256" key="3">
    <source>
        <dbReference type="ARBA" id="ARBA00012991"/>
    </source>
</evidence>
<evidence type="ECO:0000256" key="4">
    <source>
        <dbReference type="ARBA" id="ARBA00022456"/>
    </source>
</evidence>
<dbReference type="EMBL" id="JALJOR010000001">
    <property type="protein sequence ID" value="KAK9829010.1"/>
    <property type="molecule type" value="Genomic_DNA"/>
</dbReference>
<evidence type="ECO:0000259" key="10">
    <source>
        <dbReference type="Pfam" id="PF14833"/>
    </source>
</evidence>
<feature type="domain" description="3-hydroxyisobutyrate dehydrogenase-like NAD-binding" evidence="10">
    <location>
        <begin position="215"/>
        <end position="343"/>
    </location>
</feature>
<dbReference type="InterPro" id="IPR008927">
    <property type="entry name" value="6-PGluconate_DH-like_C_sf"/>
</dbReference>
<dbReference type="GO" id="GO:0006574">
    <property type="term" value="P:L-valine catabolic process"/>
    <property type="evidence" value="ECO:0007669"/>
    <property type="project" value="TreeGrafter"/>
</dbReference>
<evidence type="ECO:0000313" key="11">
    <source>
        <dbReference type="EMBL" id="KAK9829010.1"/>
    </source>
</evidence>
<evidence type="ECO:0000256" key="5">
    <source>
        <dbReference type="ARBA" id="ARBA00023002"/>
    </source>
</evidence>
<keyword evidence="4 8" id="KW-0101">Branched-chain amino acid catabolism</keyword>
<accession>A0AAW1R660</accession>
<comment type="catalytic activity">
    <reaction evidence="7 8">
        <text>3-hydroxy-2-methylpropanoate + NAD(+) = 2-methyl-3-oxopropanoate + NADH + H(+)</text>
        <dbReference type="Rhea" id="RHEA:17681"/>
        <dbReference type="ChEBI" id="CHEBI:11805"/>
        <dbReference type="ChEBI" id="CHEBI:15378"/>
        <dbReference type="ChEBI" id="CHEBI:57540"/>
        <dbReference type="ChEBI" id="CHEBI:57700"/>
        <dbReference type="ChEBI" id="CHEBI:57945"/>
        <dbReference type="EC" id="1.1.1.31"/>
    </reaction>
</comment>
<dbReference type="GO" id="GO:0008442">
    <property type="term" value="F:3-hydroxyisobutyrate dehydrogenase activity"/>
    <property type="evidence" value="ECO:0007669"/>
    <property type="project" value="UniProtKB-EC"/>
</dbReference>
<dbReference type="GO" id="GO:0050661">
    <property type="term" value="F:NADP binding"/>
    <property type="evidence" value="ECO:0007669"/>
    <property type="project" value="InterPro"/>
</dbReference>
<dbReference type="InterPro" id="IPR002204">
    <property type="entry name" value="3-OH-isobutyrate_DH-rel_CS"/>
</dbReference>
<comment type="pathway">
    <text evidence="1 8">Amino-acid degradation; L-valine degradation.</text>
</comment>
<name>A0AAW1R660_9CHLO</name>
<proteinExistence type="inferred from homology"/>
<evidence type="ECO:0000313" key="12">
    <source>
        <dbReference type="Proteomes" id="UP001489004"/>
    </source>
</evidence>
<dbReference type="PROSITE" id="PS00895">
    <property type="entry name" value="3_HYDROXYISOBUT_DH"/>
    <property type="match status" value="1"/>
</dbReference>
<dbReference type="SUPFAM" id="SSF51735">
    <property type="entry name" value="NAD(P)-binding Rossmann-fold domains"/>
    <property type="match status" value="1"/>
</dbReference>
<feature type="domain" description="6-phosphogluconate dehydrogenase NADP-binding" evidence="9">
    <location>
        <begin position="165"/>
        <end position="212"/>
    </location>
</feature>
<dbReference type="Pfam" id="PF14833">
    <property type="entry name" value="NAD_binding_11"/>
    <property type="match status" value="1"/>
</dbReference>
<dbReference type="FunFam" id="1.10.1040.10:FF:000006">
    <property type="entry name" value="3-hydroxyisobutyrate dehydrogenase"/>
    <property type="match status" value="1"/>
</dbReference>
<dbReference type="SUPFAM" id="SSF48179">
    <property type="entry name" value="6-phosphogluconate dehydrogenase C-terminal domain-like"/>
    <property type="match status" value="1"/>
</dbReference>
<dbReference type="Gene3D" id="1.10.1040.10">
    <property type="entry name" value="N-(1-d-carboxylethyl)-l-norvaline Dehydrogenase, domain 2"/>
    <property type="match status" value="1"/>
</dbReference>
<reference evidence="11 12" key="1">
    <citation type="journal article" date="2024" name="Nat. Commun.">
        <title>Phylogenomics reveals the evolutionary origins of lichenization in chlorophyte algae.</title>
        <authorList>
            <person name="Puginier C."/>
            <person name="Libourel C."/>
            <person name="Otte J."/>
            <person name="Skaloud P."/>
            <person name="Haon M."/>
            <person name="Grisel S."/>
            <person name="Petersen M."/>
            <person name="Berrin J.G."/>
            <person name="Delaux P.M."/>
            <person name="Dal Grande F."/>
            <person name="Keller J."/>
        </authorList>
    </citation>
    <scope>NUCLEOTIDE SEQUENCE [LARGE SCALE GENOMIC DNA]</scope>
    <source>
        <strain evidence="11 12">SAG 2043</strain>
    </source>
</reference>
<comment type="caution">
    <text evidence="11">The sequence shown here is derived from an EMBL/GenBank/DDBJ whole genome shotgun (WGS) entry which is preliminary data.</text>
</comment>
<dbReference type="EC" id="1.1.1.31" evidence="3 8"/>